<feature type="transmembrane region" description="Helical" evidence="1">
    <location>
        <begin position="54"/>
        <end position="74"/>
    </location>
</feature>
<evidence type="ECO:0000313" key="3">
    <source>
        <dbReference type="Proteomes" id="UP000318864"/>
    </source>
</evidence>
<keyword evidence="1" id="KW-1133">Transmembrane helix</keyword>
<dbReference type="Proteomes" id="UP000318864">
    <property type="component" value="Unassembled WGS sequence"/>
</dbReference>
<dbReference type="OrthoDB" id="206141at2157"/>
<feature type="transmembrane region" description="Helical" evidence="1">
    <location>
        <begin position="12"/>
        <end position="42"/>
    </location>
</feature>
<dbReference type="RefSeq" id="WP_141463859.1">
    <property type="nucleotide sequence ID" value="NZ_RBZW01000016.1"/>
</dbReference>
<organism evidence="2 3">
    <name type="scientific">Salinadaptatus halalkaliphilus</name>
    <dbReference type="NCBI Taxonomy" id="2419781"/>
    <lineage>
        <taxon>Archaea</taxon>
        <taxon>Methanobacteriati</taxon>
        <taxon>Methanobacteriota</taxon>
        <taxon>Stenosarchaea group</taxon>
        <taxon>Halobacteria</taxon>
        <taxon>Halobacteriales</taxon>
        <taxon>Natrialbaceae</taxon>
        <taxon>Salinadaptatus</taxon>
    </lineage>
</organism>
<sequence length="108" mass="11313">MESLERWQYPWIALALFVGGVALVSLSLTGISVVTGFASVVAVGLATIVVRPRLYGYVMAGIGVLSVALSGLLFLWDWSLLTVAVLALVGLGAVARGVHTQQNMDPAT</sequence>
<dbReference type="AlphaFoldDB" id="A0A4S3TR60"/>
<comment type="caution">
    <text evidence="2">The sequence shown here is derived from an EMBL/GenBank/DDBJ whole genome shotgun (WGS) entry which is preliminary data.</text>
</comment>
<evidence type="ECO:0000313" key="2">
    <source>
        <dbReference type="EMBL" id="THE65785.1"/>
    </source>
</evidence>
<dbReference type="EMBL" id="RBZW01000016">
    <property type="protein sequence ID" value="THE65785.1"/>
    <property type="molecule type" value="Genomic_DNA"/>
</dbReference>
<name>A0A4S3TR60_9EURY</name>
<proteinExistence type="predicted"/>
<gene>
    <name evidence="2" type="ORF">D8Y22_06360</name>
</gene>
<feature type="transmembrane region" description="Helical" evidence="1">
    <location>
        <begin position="80"/>
        <end position="98"/>
    </location>
</feature>
<protein>
    <submittedName>
        <fullName evidence="2">Uncharacterized protein</fullName>
    </submittedName>
</protein>
<accession>A0A4S3TR60</accession>
<reference evidence="2 3" key="1">
    <citation type="submission" date="2018-10" db="EMBL/GenBank/DDBJ databases">
        <title>Natronolimnobius sp. XQ-INN 246 isolated from Inner Mongolia Autonomous Region of China.</title>
        <authorList>
            <person name="Xue Q."/>
        </authorList>
    </citation>
    <scope>NUCLEOTIDE SEQUENCE [LARGE SCALE GENOMIC DNA]</scope>
    <source>
        <strain evidence="2 3">XQ-INN 246</strain>
    </source>
</reference>
<keyword evidence="1" id="KW-0812">Transmembrane</keyword>
<evidence type="ECO:0000256" key="1">
    <source>
        <dbReference type="SAM" id="Phobius"/>
    </source>
</evidence>
<keyword evidence="3" id="KW-1185">Reference proteome</keyword>
<keyword evidence="1" id="KW-0472">Membrane</keyword>